<evidence type="ECO:0000313" key="3">
    <source>
        <dbReference type="WBParaSite" id="Hba_07596"/>
    </source>
</evidence>
<dbReference type="Proteomes" id="UP000095283">
    <property type="component" value="Unplaced"/>
</dbReference>
<sequence>MKYIYHSSITPLFLFYTDTKTGKLFMLCYASTFIEKYDPTIEDFYRKEIEVTYYLINILYIHSSFSEYVSTRNFLVLLKMSLFHTFDIARFLHLVLLQVYAFFSFIWKLCKYLDHY</sequence>
<reference evidence="3" key="1">
    <citation type="submission" date="2016-11" db="UniProtKB">
        <authorList>
            <consortium name="WormBaseParasite"/>
        </authorList>
    </citation>
    <scope>IDENTIFICATION</scope>
</reference>
<name>A0A1I7WR14_HETBA</name>
<keyword evidence="1" id="KW-0472">Membrane</keyword>
<keyword evidence="2" id="KW-1185">Reference proteome</keyword>
<proteinExistence type="predicted"/>
<keyword evidence="1" id="KW-0812">Transmembrane</keyword>
<protein>
    <submittedName>
        <fullName evidence="3">Uncharacterized protein</fullName>
    </submittedName>
</protein>
<accession>A0A1I7WR14</accession>
<dbReference type="WBParaSite" id="Hba_07596">
    <property type="protein sequence ID" value="Hba_07596"/>
    <property type="gene ID" value="Hba_07596"/>
</dbReference>
<keyword evidence="1" id="KW-1133">Transmembrane helix</keyword>
<evidence type="ECO:0000256" key="1">
    <source>
        <dbReference type="SAM" id="Phobius"/>
    </source>
</evidence>
<organism evidence="2 3">
    <name type="scientific">Heterorhabditis bacteriophora</name>
    <name type="common">Entomopathogenic nematode worm</name>
    <dbReference type="NCBI Taxonomy" id="37862"/>
    <lineage>
        <taxon>Eukaryota</taxon>
        <taxon>Metazoa</taxon>
        <taxon>Ecdysozoa</taxon>
        <taxon>Nematoda</taxon>
        <taxon>Chromadorea</taxon>
        <taxon>Rhabditida</taxon>
        <taxon>Rhabditina</taxon>
        <taxon>Rhabditomorpha</taxon>
        <taxon>Strongyloidea</taxon>
        <taxon>Heterorhabditidae</taxon>
        <taxon>Heterorhabditis</taxon>
    </lineage>
</organism>
<feature type="transmembrane region" description="Helical" evidence="1">
    <location>
        <begin position="91"/>
        <end position="110"/>
    </location>
</feature>
<dbReference type="AlphaFoldDB" id="A0A1I7WR14"/>
<evidence type="ECO:0000313" key="2">
    <source>
        <dbReference type="Proteomes" id="UP000095283"/>
    </source>
</evidence>